<name>A0A2T1HP45_9HYPH</name>
<dbReference type="OrthoDB" id="7929599at2"/>
<organism evidence="2 3">
    <name type="scientific">Alsobacter soli</name>
    <dbReference type="NCBI Taxonomy" id="2109933"/>
    <lineage>
        <taxon>Bacteria</taxon>
        <taxon>Pseudomonadati</taxon>
        <taxon>Pseudomonadota</taxon>
        <taxon>Alphaproteobacteria</taxon>
        <taxon>Hyphomicrobiales</taxon>
        <taxon>Alsobacteraceae</taxon>
        <taxon>Alsobacter</taxon>
    </lineage>
</organism>
<evidence type="ECO:0000256" key="1">
    <source>
        <dbReference type="SAM" id="SignalP"/>
    </source>
</evidence>
<comment type="caution">
    <text evidence="2">The sequence shown here is derived from an EMBL/GenBank/DDBJ whole genome shotgun (WGS) entry which is preliminary data.</text>
</comment>
<keyword evidence="1" id="KW-0732">Signal</keyword>
<reference evidence="3" key="1">
    <citation type="submission" date="2018-03" db="EMBL/GenBank/DDBJ databases">
        <authorList>
            <person name="Sun L."/>
            <person name="Liu H."/>
            <person name="Chen W."/>
            <person name="Huang K."/>
            <person name="Liu W."/>
            <person name="Gao X."/>
        </authorList>
    </citation>
    <scope>NUCLEOTIDE SEQUENCE [LARGE SCALE GENOMIC DNA]</scope>
    <source>
        <strain evidence="3">SH9</strain>
    </source>
</reference>
<dbReference type="EMBL" id="PVZS01000025">
    <property type="protein sequence ID" value="PSC03438.1"/>
    <property type="molecule type" value="Genomic_DNA"/>
</dbReference>
<evidence type="ECO:0000313" key="2">
    <source>
        <dbReference type="EMBL" id="PSC03438.1"/>
    </source>
</evidence>
<accession>A0A2T1HP45</accession>
<dbReference type="RefSeq" id="WP_106338713.1">
    <property type="nucleotide sequence ID" value="NZ_PVZS01000025.1"/>
</dbReference>
<feature type="chain" id="PRO_5015417999" evidence="1">
    <location>
        <begin position="24"/>
        <end position="313"/>
    </location>
</feature>
<protein>
    <submittedName>
        <fullName evidence="2">Uncharacterized protein</fullName>
    </submittedName>
</protein>
<gene>
    <name evidence="2" type="ORF">SLNSH_18785</name>
</gene>
<proteinExistence type="predicted"/>
<feature type="signal peptide" evidence="1">
    <location>
        <begin position="1"/>
        <end position="23"/>
    </location>
</feature>
<keyword evidence="3" id="KW-1185">Reference proteome</keyword>
<sequence>MRPISSLVPIAALALLAAAPALAQQPLTVTVRNKSVPTLCAEDDNVYLTFQNPKVRHFRVEARAPAVIGSIAVDSRAPDFTNCTIKDQPPGPEDKVEKLVLFEDDTMQLVGYRHSEFWRKGDVPLKVGDREEKALYLVQLFTKTPRGPYEHLVLYPLDGYWRLRPLPPARLDEVAYGTSVLIGPIEENERPFVSIKSIKFTPKSKTFDLTFPKGDQASIRVAGLSEQSTALEVTFENAVKRRPFAALRSMYVTDVNADSSQVAWRAPYDKGWRQKGVMEFGSGQAHDVWLGRAVTSKHNTSAPDTALFDFQPE</sequence>
<evidence type="ECO:0000313" key="3">
    <source>
        <dbReference type="Proteomes" id="UP000239772"/>
    </source>
</evidence>
<dbReference type="Proteomes" id="UP000239772">
    <property type="component" value="Unassembled WGS sequence"/>
</dbReference>
<dbReference type="AlphaFoldDB" id="A0A2T1HP45"/>